<gene>
    <name evidence="1" type="ORF">AB205_0218570</name>
</gene>
<dbReference type="AlphaFoldDB" id="A0A2G9Q2I4"/>
<protein>
    <submittedName>
        <fullName evidence="1">Uncharacterized protein</fullName>
    </submittedName>
</protein>
<organism evidence="1 2">
    <name type="scientific">Aquarana catesbeiana</name>
    <name type="common">American bullfrog</name>
    <name type="synonym">Rana catesbeiana</name>
    <dbReference type="NCBI Taxonomy" id="8400"/>
    <lineage>
        <taxon>Eukaryota</taxon>
        <taxon>Metazoa</taxon>
        <taxon>Chordata</taxon>
        <taxon>Craniata</taxon>
        <taxon>Vertebrata</taxon>
        <taxon>Euteleostomi</taxon>
        <taxon>Amphibia</taxon>
        <taxon>Batrachia</taxon>
        <taxon>Anura</taxon>
        <taxon>Neobatrachia</taxon>
        <taxon>Ranoidea</taxon>
        <taxon>Ranidae</taxon>
        <taxon>Aquarana</taxon>
    </lineage>
</organism>
<accession>A0A2G9Q2I4</accession>
<keyword evidence="2" id="KW-1185">Reference proteome</keyword>
<sequence length="91" mass="9887">MQTRFCARRGHSAAVFTSGHWSTSVGHKNTIFIRGAHTGAPVYTIGGVSICEACTRQVKYSSLTKDTENATFFNSAKIDNCTPLPSNISYL</sequence>
<evidence type="ECO:0000313" key="1">
    <source>
        <dbReference type="EMBL" id="PIO09782.1"/>
    </source>
</evidence>
<dbReference type="Proteomes" id="UP000228934">
    <property type="component" value="Unassembled WGS sequence"/>
</dbReference>
<proteinExistence type="predicted"/>
<name>A0A2G9Q2I4_AQUCT</name>
<dbReference type="EMBL" id="KZ369772">
    <property type="protein sequence ID" value="PIO09782.1"/>
    <property type="molecule type" value="Genomic_DNA"/>
</dbReference>
<evidence type="ECO:0000313" key="2">
    <source>
        <dbReference type="Proteomes" id="UP000228934"/>
    </source>
</evidence>
<reference evidence="2" key="1">
    <citation type="journal article" date="2017" name="Nat. Commun.">
        <title>The North American bullfrog draft genome provides insight into hormonal regulation of long noncoding RNA.</title>
        <authorList>
            <person name="Hammond S.A."/>
            <person name="Warren R.L."/>
            <person name="Vandervalk B.P."/>
            <person name="Kucuk E."/>
            <person name="Khan H."/>
            <person name="Gibb E.A."/>
            <person name="Pandoh P."/>
            <person name="Kirk H."/>
            <person name="Zhao Y."/>
            <person name="Jones M."/>
            <person name="Mungall A.J."/>
            <person name="Coope R."/>
            <person name="Pleasance S."/>
            <person name="Moore R.A."/>
            <person name="Holt R.A."/>
            <person name="Round J.M."/>
            <person name="Ohora S."/>
            <person name="Walle B.V."/>
            <person name="Veldhoen N."/>
            <person name="Helbing C.C."/>
            <person name="Birol I."/>
        </authorList>
    </citation>
    <scope>NUCLEOTIDE SEQUENCE [LARGE SCALE GENOMIC DNA]</scope>
</reference>